<accession>A0AAN6JPD2</accession>
<comment type="similarity">
    <text evidence="1">Belongs to the peptidase M43B family.</text>
</comment>
<proteinExistence type="inferred from homology"/>
<dbReference type="SUPFAM" id="SSF55486">
    <property type="entry name" value="Metalloproteases ('zincins'), catalytic domain"/>
    <property type="match status" value="1"/>
</dbReference>
<evidence type="ECO:0000313" key="12">
    <source>
        <dbReference type="Proteomes" id="UP001176517"/>
    </source>
</evidence>
<gene>
    <name evidence="11" type="ORF">OC846_006029</name>
</gene>
<sequence>MRLALLASLLPLVGGWARADPVSGIRRCATQPFDRAAEHQTQQLINLYGSATVTASTQKVVPVYWHTITSSKGEGALNSSQIANQMKVLNQDYAATGFAFKLMGSDSTANDDWFYKVSPDDIKSQTPMKEKLRKGGANTLNFYSVNLTDGTLGFSTFPNDYQTEPVQDGVVFHHSTVPGGPWGDQYSRGKTVVHETGHWMGLYHTFEPGNCADPNGDFVSDTPPQKIATEGCPTTTQDSCPGDGVDLIHNYMDYSWDSCMTGFTKGQIVRMHTLTGLYRGL</sequence>
<evidence type="ECO:0000256" key="2">
    <source>
        <dbReference type="ARBA" id="ARBA00022670"/>
    </source>
</evidence>
<dbReference type="CDD" id="cd04275">
    <property type="entry name" value="ZnMc_pappalysin_like"/>
    <property type="match status" value="1"/>
</dbReference>
<comment type="caution">
    <text evidence="11">The sequence shown here is derived from an EMBL/GenBank/DDBJ whole genome shotgun (WGS) entry which is preliminary data.</text>
</comment>
<keyword evidence="8" id="KW-1015">Disulfide bond</keyword>
<dbReference type="Proteomes" id="UP001176517">
    <property type="component" value="Unassembled WGS sequence"/>
</dbReference>
<dbReference type="GO" id="GO:0006508">
    <property type="term" value="P:proteolysis"/>
    <property type="evidence" value="ECO:0007669"/>
    <property type="project" value="UniProtKB-KW"/>
</dbReference>
<dbReference type="GO" id="GO:0046872">
    <property type="term" value="F:metal ion binding"/>
    <property type="evidence" value="ECO:0007669"/>
    <property type="project" value="UniProtKB-KW"/>
</dbReference>
<dbReference type="AlphaFoldDB" id="A0AAN6JPD2"/>
<keyword evidence="3" id="KW-0479">Metal-binding</keyword>
<evidence type="ECO:0000313" key="11">
    <source>
        <dbReference type="EMBL" id="KAK0544565.1"/>
    </source>
</evidence>
<name>A0AAN6JPD2_9BASI</name>
<dbReference type="InterPro" id="IPR008754">
    <property type="entry name" value="Peptidase_M43"/>
</dbReference>
<dbReference type="Pfam" id="PF05572">
    <property type="entry name" value="Peptidase_M43"/>
    <property type="match status" value="1"/>
</dbReference>
<keyword evidence="6" id="KW-0862">Zinc</keyword>
<dbReference type="Gene3D" id="3.40.390.10">
    <property type="entry name" value="Collagenase (Catalytic Domain)"/>
    <property type="match status" value="1"/>
</dbReference>
<evidence type="ECO:0000256" key="8">
    <source>
        <dbReference type="ARBA" id="ARBA00023157"/>
    </source>
</evidence>
<dbReference type="PANTHER" id="PTHR47466:SF1">
    <property type="entry name" value="METALLOPROTEASE MEP1 (AFU_ORTHOLOGUE AFUA_1G07730)-RELATED"/>
    <property type="match status" value="1"/>
</dbReference>
<evidence type="ECO:0000256" key="4">
    <source>
        <dbReference type="ARBA" id="ARBA00022729"/>
    </source>
</evidence>
<evidence type="ECO:0000256" key="9">
    <source>
        <dbReference type="SAM" id="SignalP"/>
    </source>
</evidence>
<keyword evidence="5" id="KW-0378">Hydrolase</keyword>
<organism evidence="11 12">
    <name type="scientific">Tilletia horrida</name>
    <dbReference type="NCBI Taxonomy" id="155126"/>
    <lineage>
        <taxon>Eukaryota</taxon>
        <taxon>Fungi</taxon>
        <taxon>Dikarya</taxon>
        <taxon>Basidiomycota</taxon>
        <taxon>Ustilaginomycotina</taxon>
        <taxon>Exobasidiomycetes</taxon>
        <taxon>Tilletiales</taxon>
        <taxon>Tilletiaceae</taxon>
        <taxon>Tilletia</taxon>
    </lineage>
</organism>
<dbReference type="InterPro" id="IPR024079">
    <property type="entry name" value="MetalloPept_cat_dom_sf"/>
</dbReference>
<dbReference type="PANTHER" id="PTHR47466">
    <property type="match status" value="1"/>
</dbReference>
<feature type="domain" description="Peptidase M43 pregnancy-associated plasma-A" evidence="10">
    <location>
        <begin position="153"/>
        <end position="273"/>
    </location>
</feature>
<evidence type="ECO:0000256" key="3">
    <source>
        <dbReference type="ARBA" id="ARBA00022723"/>
    </source>
</evidence>
<dbReference type="GO" id="GO:0008237">
    <property type="term" value="F:metallopeptidase activity"/>
    <property type="evidence" value="ECO:0007669"/>
    <property type="project" value="UniProtKB-KW"/>
</dbReference>
<evidence type="ECO:0000259" key="10">
    <source>
        <dbReference type="Pfam" id="PF05572"/>
    </source>
</evidence>
<dbReference type="EMBL" id="JAPDMZ010000275">
    <property type="protein sequence ID" value="KAK0544565.1"/>
    <property type="molecule type" value="Genomic_DNA"/>
</dbReference>
<keyword evidence="12" id="KW-1185">Reference proteome</keyword>
<evidence type="ECO:0000256" key="5">
    <source>
        <dbReference type="ARBA" id="ARBA00022801"/>
    </source>
</evidence>
<keyword evidence="7" id="KW-0482">Metalloprotease</keyword>
<evidence type="ECO:0000256" key="6">
    <source>
        <dbReference type="ARBA" id="ARBA00022833"/>
    </source>
</evidence>
<evidence type="ECO:0000256" key="1">
    <source>
        <dbReference type="ARBA" id="ARBA00008721"/>
    </source>
</evidence>
<reference evidence="11" key="1">
    <citation type="journal article" date="2023" name="PhytoFront">
        <title>Draft Genome Resources of Seven Strains of Tilletia horrida, Causal Agent of Kernel Smut of Rice.</title>
        <authorList>
            <person name="Khanal S."/>
            <person name="Antony Babu S."/>
            <person name="Zhou X.G."/>
        </authorList>
    </citation>
    <scope>NUCLEOTIDE SEQUENCE</scope>
    <source>
        <strain evidence="11">TX6</strain>
    </source>
</reference>
<evidence type="ECO:0000256" key="7">
    <source>
        <dbReference type="ARBA" id="ARBA00023049"/>
    </source>
</evidence>
<keyword evidence="2" id="KW-0645">Protease</keyword>
<feature type="signal peptide" evidence="9">
    <location>
        <begin position="1"/>
        <end position="19"/>
    </location>
</feature>
<feature type="chain" id="PRO_5042824524" description="Peptidase M43 pregnancy-associated plasma-A domain-containing protein" evidence="9">
    <location>
        <begin position="20"/>
        <end position="281"/>
    </location>
</feature>
<keyword evidence="4 9" id="KW-0732">Signal</keyword>
<protein>
    <recommendedName>
        <fullName evidence="10">Peptidase M43 pregnancy-associated plasma-A domain-containing protein</fullName>
    </recommendedName>
</protein>